<feature type="compositionally biased region" description="Low complexity" evidence="1">
    <location>
        <begin position="45"/>
        <end position="68"/>
    </location>
</feature>
<dbReference type="RefSeq" id="XP_033596729.1">
    <property type="nucleotide sequence ID" value="XM_033739360.1"/>
</dbReference>
<sequence length="614" mass="67660">MSIHFPVSPRLSAMPGPVIVVDLLPESPEAMVAAAAVPRQAPAMTISSSRLPSSSLSGASSSTSSSSPSPAPPRPLLASSATPAPSSRLEKQLPRTPPELEIQEKNRTRPRARPNVTIRIPKRGWPNSSAMSKPALLTEAEYEALPPSIQRKYFSSLERLRIAEHTAQQQQQTKSRPLARFPGPVVVTKTSSPTTSRPRPWTQRGNSRVRKSHSLQRDCTISHAEAQWFLSLPEKVRRQQFSREEQVLLAGGLDTYYLDHLNEKSGQPVTAVERHHDCDLDYESDPLSEKRGCLTNRHSSHLLRKDSFTKDNSELVCIDAMAPSPEVMTQRPRRSSMRRTMSSTSVTLSPLRQSTSSTPSVQSSFGSRRPLLRPRAQSHAMPALLDTGRTSVDGPAKHYQDPDARQKLKTYLGSAQKFDEAIEFGFPSTHTEEPAPSKVETVSSGLVSYDVANFLRDEVLSCMESYAGDQSDRASARSEADTEGDLDSPVTPSDFAHLGFRHGGRSNFSSLDSSGLPPSWPNLKPYPQDAQQDLFSGAREMTLRMTLTRPDLRANEEELYGWRYSSQAPSKDPLALEALPAFTSDVDGSHSPFSNNSPRSSLIGRLFGKIKKKT</sequence>
<dbReference type="EMBL" id="ML996581">
    <property type="protein sequence ID" value="KAF2754278.1"/>
    <property type="molecule type" value="Genomic_DNA"/>
</dbReference>
<dbReference type="AlphaFoldDB" id="A0A6A6VUB2"/>
<dbReference type="GeneID" id="54480414"/>
<evidence type="ECO:0000313" key="2">
    <source>
        <dbReference type="EMBL" id="KAF2754278.1"/>
    </source>
</evidence>
<evidence type="ECO:0008006" key="4">
    <source>
        <dbReference type="Google" id="ProtNLM"/>
    </source>
</evidence>
<organism evidence="2 3">
    <name type="scientific">Pseudovirgaria hyperparasitica</name>
    <dbReference type="NCBI Taxonomy" id="470096"/>
    <lineage>
        <taxon>Eukaryota</taxon>
        <taxon>Fungi</taxon>
        <taxon>Dikarya</taxon>
        <taxon>Ascomycota</taxon>
        <taxon>Pezizomycotina</taxon>
        <taxon>Dothideomycetes</taxon>
        <taxon>Dothideomycetes incertae sedis</taxon>
        <taxon>Acrospermales</taxon>
        <taxon>Acrospermaceae</taxon>
        <taxon>Pseudovirgaria</taxon>
    </lineage>
</organism>
<feature type="region of interest" description="Disordered" evidence="1">
    <location>
        <begin position="469"/>
        <end position="491"/>
    </location>
</feature>
<feature type="compositionally biased region" description="Low complexity" evidence="1">
    <location>
        <begin position="76"/>
        <end position="87"/>
    </location>
</feature>
<keyword evidence="3" id="KW-1185">Reference proteome</keyword>
<dbReference type="Proteomes" id="UP000799437">
    <property type="component" value="Unassembled WGS sequence"/>
</dbReference>
<evidence type="ECO:0000256" key="1">
    <source>
        <dbReference type="SAM" id="MobiDB-lite"/>
    </source>
</evidence>
<evidence type="ECO:0000313" key="3">
    <source>
        <dbReference type="Proteomes" id="UP000799437"/>
    </source>
</evidence>
<reference evidence="2" key="1">
    <citation type="journal article" date="2020" name="Stud. Mycol.">
        <title>101 Dothideomycetes genomes: a test case for predicting lifestyles and emergence of pathogens.</title>
        <authorList>
            <person name="Haridas S."/>
            <person name="Albert R."/>
            <person name="Binder M."/>
            <person name="Bloem J."/>
            <person name="Labutti K."/>
            <person name="Salamov A."/>
            <person name="Andreopoulos B."/>
            <person name="Baker S."/>
            <person name="Barry K."/>
            <person name="Bills G."/>
            <person name="Bluhm B."/>
            <person name="Cannon C."/>
            <person name="Castanera R."/>
            <person name="Culley D."/>
            <person name="Daum C."/>
            <person name="Ezra D."/>
            <person name="Gonzalez J."/>
            <person name="Henrissat B."/>
            <person name="Kuo A."/>
            <person name="Liang C."/>
            <person name="Lipzen A."/>
            <person name="Lutzoni F."/>
            <person name="Magnuson J."/>
            <person name="Mondo S."/>
            <person name="Nolan M."/>
            <person name="Ohm R."/>
            <person name="Pangilinan J."/>
            <person name="Park H.-J."/>
            <person name="Ramirez L."/>
            <person name="Alfaro M."/>
            <person name="Sun H."/>
            <person name="Tritt A."/>
            <person name="Yoshinaga Y."/>
            <person name="Zwiers L.-H."/>
            <person name="Turgeon B."/>
            <person name="Goodwin S."/>
            <person name="Spatafora J."/>
            <person name="Crous P."/>
            <person name="Grigoriev I."/>
        </authorList>
    </citation>
    <scope>NUCLEOTIDE SEQUENCE</scope>
    <source>
        <strain evidence="2">CBS 121739</strain>
    </source>
</reference>
<feature type="compositionally biased region" description="Low complexity" evidence="1">
    <location>
        <begin position="353"/>
        <end position="367"/>
    </location>
</feature>
<gene>
    <name evidence="2" type="ORF">EJ05DRAFT_154868</name>
</gene>
<feature type="compositionally biased region" description="Low complexity" evidence="1">
    <location>
        <begin position="182"/>
        <end position="204"/>
    </location>
</feature>
<accession>A0A6A6VUB2</accession>
<name>A0A6A6VUB2_9PEZI</name>
<feature type="compositionally biased region" description="Polar residues" evidence="1">
    <location>
        <begin position="166"/>
        <end position="175"/>
    </location>
</feature>
<feature type="compositionally biased region" description="Basic and acidic residues" evidence="1">
    <location>
        <begin position="470"/>
        <end position="480"/>
    </location>
</feature>
<proteinExistence type="predicted"/>
<feature type="region of interest" description="Disordered" evidence="1">
    <location>
        <begin position="165"/>
        <end position="216"/>
    </location>
</feature>
<feature type="region of interest" description="Disordered" evidence="1">
    <location>
        <begin position="45"/>
        <end position="130"/>
    </location>
</feature>
<dbReference type="OrthoDB" id="5380370at2759"/>
<protein>
    <recommendedName>
        <fullName evidence="4">Mucin</fullName>
    </recommendedName>
</protein>
<feature type="region of interest" description="Disordered" evidence="1">
    <location>
        <begin position="326"/>
        <end position="370"/>
    </location>
</feature>